<dbReference type="EMBL" id="SOFY01000049">
    <property type="protein sequence ID" value="TFC46644.1"/>
    <property type="molecule type" value="Genomic_DNA"/>
</dbReference>
<feature type="compositionally biased region" description="Polar residues" evidence="1">
    <location>
        <begin position="34"/>
        <end position="46"/>
    </location>
</feature>
<evidence type="ECO:0000313" key="3">
    <source>
        <dbReference type="EMBL" id="TFC46644.1"/>
    </source>
</evidence>
<accession>A0AAQ2HFU7</accession>
<protein>
    <recommendedName>
        <fullName evidence="5">Secreted protein</fullName>
    </recommendedName>
</protein>
<proteinExistence type="predicted"/>
<dbReference type="AlphaFoldDB" id="A0AAQ2HFU7"/>
<evidence type="ECO:0008006" key="5">
    <source>
        <dbReference type="Google" id="ProtNLM"/>
    </source>
</evidence>
<keyword evidence="4" id="KW-1185">Reference proteome</keyword>
<feature type="signal peptide" evidence="2">
    <location>
        <begin position="1"/>
        <end position="26"/>
    </location>
</feature>
<sequence length="213" mass="21337">MLGAAAVAVVALTAAAYFSWPVQSEANTPAGGTRLSSESASPRGTNTPGSTPAPAAPEPGPAPAEAPGPATKPGAPEPLPPEQATAAVEKFLKASVAVDPTGSGATDDLTAAASGAILAEAQNDTQELETNGWKREGAATIEALTIVRSDPAADPATVVAQACVDSSKVRTLDADGEPVGTPGTQRALNLYTLQYISGAWKVVARSFPDDFAC</sequence>
<keyword evidence="2" id="KW-0732">Signal</keyword>
<reference evidence="3 4" key="1">
    <citation type="submission" date="2019-03" db="EMBL/GenBank/DDBJ databases">
        <title>Genomics of glacier-inhabiting Cryobacterium strains.</title>
        <authorList>
            <person name="Liu Q."/>
            <person name="Xin Y.-H."/>
        </authorList>
    </citation>
    <scope>NUCLEOTIDE SEQUENCE [LARGE SCALE GENOMIC DNA]</scope>
    <source>
        <strain evidence="4">TMT1-22</strain>
    </source>
</reference>
<dbReference type="Proteomes" id="UP000297403">
    <property type="component" value="Unassembled WGS sequence"/>
</dbReference>
<feature type="region of interest" description="Disordered" evidence="1">
    <location>
        <begin position="24"/>
        <end position="81"/>
    </location>
</feature>
<gene>
    <name evidence="3" type="ORF">E3O49_09530</name>
</gene>
<feature type="chain" id="PRO_5043001714" description="Secreted protein" evidence="2">
    <location>
        <begin position="27"/>
        <end position="213"/>
    </location>
</feature>
<name>A0AAQ2HFU7_9MICO</name>
<feature type="compositionally biased region" description="Pro residues" evidence="1">
    <location>
        <begin position="54"/>
        <end position="66"/>
    </location>
</feature>
<dbReference type="RefSeq" id="WP_134404732.1">
    <property type="nucleotide sequence ID" value="NZ_SOFY01000049.1"/>
</dbReference>
<evidence type="ECO:0000256" key="1">
    <source>
        <dbReference type="SAM" id="MobiDB-lite"/>
    </source>
</evidence>
<evidence type="ECO:0000256" key="2">
    <source>
        <dbReference type="SAM" id="SignalP"/>
    </source>
</evidence>
<evidence type="ECO:0000313" key="4">
    <source>
        <dbReference type="Proteomes" id="UP000297403"/>
    </source>
</evidence>
<comment type="caution">
    <text evidence="3">The sequence shown here is derived from an EMBL/GenBank/DDBJ whole genome shotgun (WGS) entry which is preliminary data.</text>
</comment>
<organism evidence="3 4">
    <name type="scientific">Cryobacterium shii</name>
    <dbReference type="NCBI Taxonomy" id="1259235"/>
    <lineage>
        <taxon>Bacteria</taxon>
        <taxon>Bacillati</taxon>
        <taxon>Actinomycetota</taxon>
        <taxon>Actinomycetes</taxon>
        <taxon>Micrococcales</taxon>
        <taxon>Microbacteriaceae</taxon>
        <taxon>Cryobacterium</taxon>
    </lineage>
</organism>